<dbReference type="OrthoDB" id="9800872at2"/>
<dbReference type="Proteomes" id="UP000315133">
    <property type="component" value="Unassembled WGS sequence"/>
</dbReference>
<feature type="domain" description="Rhodanese" evidence="2">
    <location>
        <begin position="12"/>
        <end position="100"/>
    </location>
</feature>
<reference evidence="3 4" key="1">
    <citation type="submission" date="2019-06" db="EMBL/GenBank/DDBJ databases">
        <title>Sequencing the genomes of 1000 actinobacteria strains.</title>
        <authorList>
            <person name="Klenk H.-P."/>
        </authorList>
    </citation>
    <scope>NUCLEOTIDE SEQUENCE [LARGE SCALE GENOMIC DNA]</scope>
    <source>
        <strain evidence="3 4">DSM 12362</strain>
    </source>
</reference>
<dbReference type="InterPro" id="IPR001763">
    <property type="entry name" value="Rhodanese-like_dom"/>
</dbReference>
<keyword evidence="3" id="KW-0808">Transferase</keyword>
<dbReference type="EMBL" id="VFPU01000001">
    <property type="protein sequence ID" value="TQM95333.1"/>
    <property type="molecule type" value="Genomic_DNA"/>
</dbReference>
<evidence type="ECO:0000256" key="1">
    <source>
        <dbReference type="SAM" id="MobiDB-lite"/>
    </source>
</evidence>
<dbReference type="SUPFAM" id="SSF52821">
    <property type="entry name" value="Rhodanese/Cell cycle control phosphatase"/>
    <property type="match status" value="1"/>
</dbReference>
<dbReference type="AlphaFoldDB" id="A0A543KJS8"/>
<dbReference type="Gene3D" id="3.40.250.10">
    <property type="entry name" value="Rhodanese-like domain"/>
    <property type="match status" value="1"/>
</dbReference>
<sequence>MSDTPTVSVTDLPDDALVVDVREPDEWAAGHAPGAVHIPMGDIPSRLEDLPDSDDPLPIICRSGGRSGRVVQWLVTQGFDVVNVDGGMRAWHAADKAMTSDSGQEPTVI</sequence>
<dbReference type="InterPro" id="IPR036873">
    <property type="entry name" value="Rhodanese-like_dom_sf"/>
</dbReference>
<dbReference type="PANTHER" id="PTHR43031:SF17">
    <property type="entry name" value="SULFURTRANSFERASE YTWF-RELATED"/>
    <property type="match status" value="1"/>
</dbReference>
<proteinExistence type="predicted"/>
<dbReference type="InterPro" id="IPR050229">
    <property type="entry name" value="GlpE_sulfurtransferase"/>
</dbReference>
<organism evidence="3 4">
    <name type="scientific">Ornithinimicrobium humiphilum</name>
    <dbReference type="NCBI Taxonomy" id="125288"/>
    <lineage>
        <taxon>Bacteria</taxon>
        <taxon>Bacillati</taxon>
        <taxon>Actinomycetota</taxon>
        <taxon>Actinomycetes</taxon>
        <taxon>Micrococcales</taxon>
        <taxon>Ornithinimicrobiaceae</taxon>
        <taxon>Ornithinimicrobium</taxon>
    </lineage>
</organism>
<evidence type="ECO:0000259" key="2">
    <source>
        <dbReference type="PROSITE" id="PS50206"/>
    </source>
</evidence>
<accession>A0A543KJS8</accession>
<gene>
    <name evidence="3" type="ORF">FB476_0172</name>
</gene>
<dbReference type="SMART" id="SM00450">
    <property type="entry name" value="RHOD"/>
    <property type="match status" value="1"/>
</dbReference>
<comment type="caution">
    <text evidence="3">The sequence shown here is derived from an EMBL/GenBank/DDBJ whole genome shotgun (WGS) entry which is preliminary data.</text>
</comment>
<dbReference type="PANTHER" id="PTHR43031">
    <property type="entry name" value="FAD-DEPENDENT OXIDOREDUCTASE"/>
    <property type="match status" value="1"/>
</dbReference>
<feature type="region of interest" description="Disordered" evidence="1">
    <location>
        <begin position="31"/>
        <end position="53"/>
    </location>
</feature>
<evidence type="ECO:0000313" key="3">
    <source>
        <dbReference type="EMBL" id="TQM95333.1"/>
    </source>
</evidence>
<dbReference type="CDD" id="cd00158">
    <property type="entry name" value="RHOD"/>
    <property type="match status" value="1"/>
</dbReference>
<dbReference type="GO" id="GO:0016740">
    <property type="term" value="F:transferase activity"/>
    <property type="evidence" value="ECO:0007669"/>
    <property type="project" value="UniProtKB-KW"/>
</dbReference>
<dbReference type="PROSITE" id="PS50206">
    <property type="entry name" value="RHODANESE_3"/>
    <property type="match status" value="1"/>
</dbReference>
<evidence type="ECO:0000313" key="4">
    <source>
        <dbReference type="Proteomes" id="UP000315133"/>
    </source>
</evidence>
<protein>
    <submittedName>
        <fullName evidence="3">Rhodanese-related sulfurtransferase</fullName>
    </submittedName>
</protein>
<keyword evidence="4" id="KW-1185">Reference proteome</keyword>
<dbReference type="Pfam" id="PF00581">
    <property type="entry name" value="Rhodanese"/>
    <property type="match status" value="1"/>
</dbReference>
<dbReference type="RefSeq" id="WP_141817110.1">
    <property type="nucleotide sequence ID" value="NZ_BAAAIL010000003.1"/>
</dbReference>
<name>A0A543KJS8_9MICO</name>